<dbReference type="AlphaFoldDB" id="A0AAJ1B136"/>
<feature type="domain" description="DUF4082" evidence="1">
    <location>
        <begin position="45"/>
        <end position="116"/>
    </location>
</feature>
<reference evidence="2" key="1">
    <citation type="submission" date="2021-10" db="EMBL/GenBank/DDBJ databases">
        <title>Collection of gut derived symbiotic bacterial strains cultured from healthy donors.</title>
        <authorList>
            <person name="Lin H."/>
            <person name="Littmann E."/>
            <person name="Claire K."/>
            <person name="Pamer E."/>
        </authorList>
    </citation>
    <scope>NUCLEOTIDE SEQUENCE</scope>
    <source>
        <strain evidence="2">MSK.23.4</strain>
    </source>
</reference>
<comment type="caution">
    <text evidence="2">The sequence shown here is derived from an EMBL/GenBank/DDBJ whole genome shotgun (WGS) entry which is preliminary data.</text>
</comment>
<organism evidence="2 3">
    <name type="scientific">Mediterraneibacter gnavus</name>
    <name type="common">Ruminococcus gnavus</name>
    <dbReference type="NCBI Taxonomy" id="33038"/>
    <lineage>
        <taxon>Bacteria</taxon>
        <taxon>Bacillati</taxon>
        <taxon>Bacillota</taxon>
        <taxon>Clostridia</taxon>
        <taxon>Lachnospirales</taxon>
        <taxon>Lachnospiraceae</taxon>
        <taxon>Mediterraneibacter</taxon>
    </lineage>
</organism>
<proteinExistence type="predicted"/>
<protein>
    <submittedName>
        <fullName evidence="2">DUF4082 domain-containing protein</fullName>
    </submittedName>
</protein>
<dbReference type="EMBL" id="JAJBNC010000108">
    <property type="protein sequence ID" value="MCB5495850.1"/>
    <property type="molecule type" value="Genomic_DNA"/>
</dbReference>
<dbReference type="InterPro" id="IPR025141">
    <property type="entry name" value="DUF4082"/>
</dbReference>
<gene>
    <name evidence="2" type="ORF">LIQ10_19375</name>
</gene>
<evidence type="ECO:0000313" key="3">
    <source>
        <dbReference type="Proteomes" id="UP001297422"/>
    </source>
</evidence>
<evidence type="ECO:0000313" key="2">
    <source>
        <dbReference type="EMBL" id="MCB5495850.1"/>
    </source>
</evidence>
<sequence length="163" mass="17428">SFMSNTDHSIALFLINATTNNSAFAFVPNSDSICSFRVYLTGSAPVTFKLTTEPGNEAKTIKTISQTVSSNGWQTVDFGENIPVTPGQKYYVHITTTSGQVIACGSSMFAGSVASMNWENNVWSQTGYVIAAEVFSEVNIAQSPYAQKISLNGDAIQAVSFTA</sequence>
<name>A0AAJ1B136_MEDGN</name>
<feature type="non-terminal residue" evidence="2">
    <location>
        <position position="1"/>
    </location>
</feature>
<dbReference type="Pfam" id="PF13313">
    <property type="entry name" value="DUF4082"/>
    <property type="match status" value="1"/>
</dbReference>
<evidence type="ECO:0000259" key="1">
    <source>
        <dbReference type="Pfam" id="PF13313"/>
    </source>
</evidence>
<dbReference type="Proteomes" id="UP001297422">
    <property type="component" value="Unassembled WGS sequence"/>
</dbReference>
<feature type="non-terminal residue" evidence="2">
    <location>
        <position position="163"/>
    </location>
</feature>
<accession>A0AAJ1B136</accession>
<dbReference type="RefSeq" id="WP_226973455.1">
    <property type="nucleotide sequence ID" value="NZ_JAJBNC010000108.1"/>
</dbReference>